<organism evidence="2 3">
    <name type="scientific">Letharia columbiana</name>
    <dbReference type="NCBI Taxonomy" id="112416"/>
    <lineage>
        <taxon>Eukaryota</taxon>
        <taxon>Fungi</taxon>
        <taxon>Dikarya</taxon>
        <taxon>Ascomycota</taxon>
        <taxon>Pezizomycotina</taxon>
        <taxon>Lecanoromycetes</taxon>
        <taxon>OSLEUM clade</taxon>
        <taxon>Lecanoromycetidae</taxon>
        <taxon>Lecanorales</taxon>
        <taxon>Lecanorineae</taxon>
        <taxon>Parmeliaceae</taxon>
        <taxon>Letharia</taxon>
    </lineage>
</organism>
<comment type="caution">
    <text evidence="2">The sequence shown here is derived from an EMBL/GenBank/DDBJ whole genome shotgun (WGS) entry which is preliminary data.</text>
</comment>
<feature type="compositionally biased region" description="Basic and acidic residues" evidence="1">
    <location>
        <begin position="34"/>
        <end position="55"/>
    </location>
</feature>
<proteinExistence type="predicted"/>
<accession>A0A8H6G0Y0</accession>
<sequence>MMEAAKTNPYLANLMPKMLVSDGKKRAYAGSAEPKNKAEMYENRKQAMKLEGDKR</sequence>
<name>A0A8H6G0Y0_9LECA</name>
<dbReference type="RefSeq" id="XP_037167639.1">
    <property type="nucleotide sequence ID" value="XM_037305537.1"/>
</dbReference>
<dbReference type="Proteomes" id="UP000578531">
    <property type="component" value="Unassembled WGS sequence"/>
</dbReference>
<evidence type="ECO:0000313" key="2">
    <source>
        <dbReference type="EMBL" id="KAF6238332.1"/>
    </source>
</evidence>
<evidence type="ECO:0000256" key="1">
    <source>
        <dbReference type="SAM" id="MobiDB-lite"/>
    </source>
</evidence>
<dbReference type="AlphaFoldDB" id="A0A8H6G0Y0"/>
<keyword evidence="3" id="KW-1185">Reference proteome</keyword>
<reference evidence="2 3" key="1">
    <citation type="journal article" date="2020" name="Genomics">
        <title>Complete, high-quality genomes from long-read metagenomic sequencing of two wolf lichen thalli reveals enigmatic genome architecture.</title>
        <authorList>
            <person name="McKenzie S.K."/>
            <person name="Walston R.F."/>
            <person name="Allen J.L."/>
        </authorList>
    </citation>
    <scope>NUCLEOTIDE SEQUENCE [LARGE SCALE GENOMIC DNA]</scope>
    <source>
        <strain evidence="2">WasteWater2</strain>
    </source>
</reference>
<evidence type="ECO:0000313" key="3">
    <source>
        <dbReference type="Proteomes" id="UP000578531"/>
    </source>
</evidence>
<feature type="region of interest" description="Disordered" evidence="1">
    <location>
        <begin position="29"/>
        <end position="55"/>
    </location>
</feature>
<gene>
    <name evidence="2" type="ORF">HO173_003612</name>
</gene>
<protein>
    <submittedName>
        <fullName evidence="2">Uncharacterized protein</fullName>
    </submittedName>
</protein>
<dbReference type="EMBL" id="JACCJC010000010">
    <property type="protein sequence ID" value="KAF6238332.1"/>
    <property type="molecule type" value="Genomic_DNA"/>
</dbReference>
<dbReference type="GeneID" id="59285278"/>